<accession>A0ABN2AR08</accession>
<comment type="caution">
    <text evidence="1">The sequence shown here is derived from an EMBL/GenBank/DDBJ whole genome shotgun (WGS) entry which is preliminary data.</text>
</comment>
<sequence>MLSAHISGDTERIVKYAAKSAAKNMSSLDSQMIVPTATMLGRSCWPCRREAGRDAEAEIATGAIMAVTLPVGIPTPRSGW</sequence>
<dbReference type="Proteomes" id="UP001500842">
    <property type="component" value="Unassembled WGS sequence"/>
</dbReference>
<name>A0ABN2AR08_9ACTN</name>
<gene>
    <name evidence="1" type="ORF">GCM10009788_29830</name>
</gene>
<evidence type="ECO:0000313" key="2">
    <source>
        <dbReference type="Proteomes" id="UP001500842"/>
    </source>
</evidence>
<proteinExistence type="predicted"/>
<organism evidence="1 2">
    <name type="scientific">Nocardioides humi</name>
    <dbReference type="NCBI Taxonomy" id="449461"/>
    <lineage>
        <taxon>Bacteria</taxon>
        <taxon>Bacillati</taxon>
        <taxon>Actinomycetota</taxon>
        <taxon>Actinomycetes</taxon>
        <taxon>Propionibacteriales</taxon>
        <taxon>Nocardioidaceae</taxon>
        <taxon>Nocardioides</taxon>
    </lineage>
</organism>
<keyword evidence="2" id="KW-1185">Reference proteome</keyword>
<evidence type="ECO:0000313" key="1">
    <source>
        <dbReference type="EMBL" id="GAA1524044.1"/>
    </source>
</evidence>
<reference evidence="1 2" key="1">
    <citation type="journal article" date="2019" name="Int. J. Syst. Evol. Microbiol.">
        <title>The Global Catalogue of Microorganisms (GCM) 10K type strain sequencing project: providing services to taxonomists for standard genome sequencing and annotation.</title>
        <authorList>
            <consortium name="The Broad Institute Genomics Platform"/>
            <consortium name="The Broad Institute Genome Sequencing Center for Infectious Disease"/>
            <person name="Wu L."/>
            <person name="Ma J."/>
        </authorList>
    </citation>
    <scope>NUCLEOTIDE SEQUENCE [LARGE SCALE GENOMIC DNA]</scope>
    <source>
        <strain evidence="1 2">JCM 14942</strain>
    </source>
</reference>
<protein>
    <submittedName>
        <fullName evidence="1">Uncharacterized protein</fullName>
    </submittedName>
</protein>
<dbReference type="EMBL" id="BAAAOR010000024">
    <property type="protein sequence ID" value="GAA1524044.1"/>
    <property type="molecule type" value="Genomic_DNA"/>
</dbReference>